<proteinExistence type="predicted"/>
<keyword evidence="3" id="KW-1185">Reference proteome</keyword>
<dbReference type="Proteomes" id="UP001629058">
    <property type="component" value="Unassembled WGS sequence"/>
</dbReference>
<dbReference type="Gene3D" id="2.60.120.380">
    <property type="match status" value="1"/>
</dbReference>
<organism evidence="2 3">
    <name type="scientific">Chryseobacterium terrae</name>
    <dbReference type="NCBI Taxonomy" id="3163299"/>
    <lineage>
        <taxon>Bacteria</taxon>
        <taxon>Pseudomonadati</taxon>
        <taxon>Bacteroidota</taxon>
        <taxon>Flavobacteriia</taxon>
        <taxon>Flavobacteriales</taxon>
        <taxon>Weeksellaceae</taxon>
        <taxon>Chryseobacterium group</taxon>
        <taxon>Chryseobacterium</taxon>
    </lineage>
</organism>
<feature type="chain" id="PRO_5046638508" evidence="1">
    <location>
        <begin position="19"/>
        <end position="675"/>
    </location>
</feature>
<dbReference type="InterPro" id="IPR026341">
    <property type="entry name" value="T9SS_type_B"/>
</dbReference>
<feature type="signal peptide" evidence="1">
    <location>
        <begin position="1"/>
        <end position="18"/>
    </location>
</feature>
<evidence type="ECO:0000313" key="2">
    <source>
        <dbReference type="EMBL" id="MFL9834740.1"/>
    </source>
</evidence>
<dbReference type="Pfam" id="PF13585">
    <property type="entry name" value="CHU_C"/>
    <property type="match status" value="1"/>
</dbReference>
<sequence>MKKSLLIFLMIISHIIYAQSDCPSAVSICGNSVISYTPTGPGNILEDLDTNGCLNDDENFSVWYTFKIATSGTLTFTITPNVFADDYDFAVYGPNQSCALVFGPPLRCNYSGADGPTGLNLIATNPNGGGGGSPNQFSSAMNVLAGQTYYLIIDNFSNSANGFSLNWGGTATLESPFNNPALVTNPFITPGTPNLNPAEPNEVIICSNPAIFDFSTLSSGIINGNSNFVISYYRNLADLSSGASPITTPISVNTTNTYYYSIMYNDPTNPSNPVNKCKEIGRFKFREGTVVANDATLTECNNNNAGTAVFNLTTANVTTPPNVKKYYPSLTDLNNGTGEITNPFQYVSAAGSVFVLVTSQFGCTDIAEIRLNFFPEIIVTEANLRGCSIESNPSTALFDLTTATVSTQMNITKNYYPSMTDAENQTNEILTPDSYIAPYGFVYVRVSDANGCYKIGKINLFIIHPVYSTVLTDKIICAEDKTTLDAGPGFDGYLWSTGDVTQTISDVGLGTYWVKLRTNDCIVTQPVKVYASEQPVISNIEIVNNTITVHVIGGMPPYEYSLDSNTGWQNSNVFSNLIRGDYTIFVRDSYNCVPIPVDVVVPNITNVITPNGDGINDAIDYSALSGKQNLVFSIFDRYGTKIFQADKTNRYKWDGTLFTGDKSKIPLLNSRDGYY</sequence>
<reference evidence="2 3" key="1">
    <citation type="submission" date="2024-06" db="EMBL/GenBank/DDBJ databases">
        <authorList>
            <person name="Kaempfer P."/>
            <person name="Viver T."/>
        </authorList>
    </citation>
    <scope>NUCLEOTIDE SEQUENCE [LARGE SCALE GENOMIC DNA]</scope>
    <source>
        <strain evidence="2 3">ST-37</strain>
    </source>
</reference>
<protein>
    <submittedName>
        <fullName evidence="2">Gliding motility-associated C-terminal domain-containing protein</fullName>
    </submittedName>
</protein>
<accession>A0ABW8Y5T4</accession>
<dbReference type="RefSeq" id="WP_408090814.1">
    <property type="nucleotide sequence ID" value="NZ_JBELPY010000007.1"/>
</dbReference>
<evidence type="ECO:0000256" key="1">
    <source>
        <dbReference type="SAM" id="SignalP"/>
    </source>
</evidence>
<gene>
    <name evidence="2" type="ORF">ABS765_11940</name>
</gene>
<comment type="caution">
    <text evidence="2">The sequence shown here is derived from an EMBL/GenBank/DDBJ whole genome shotgun (WGS) entry which is preliminary data.</text>
</comment>
<evidence type="ECO:0000313" key="3">
    <source>
        <dbReference type="Proteomes" id="UP001629058"/>
    </source>
</evidence>
<dbReference type="EMBL" id="JBELPY010000007">
    <property type="protein sequence ID" value="MFL9834740.1"/>
    <property type="molecule type" value="Genomic_DNA"/>
</dbReference>
<dbReference type="NCBIfam" id="TIGR04131">
    <property type="entry name" value="Bac_Flav_CTERM"/>
    <property type="match status" value="1"/>
</dbReference>
<keyword evidence="1" id="KW-0732">Signal</keyword>
<name>A0ABW8Y5T4_9FLAO</name>